<organism evidence="3 4">
    <name type="scientific">Striga hermonthica</name>
    <name type="common">Purple witchweed</name>
    <name type="synonym">Buchnera hermonthica</name>
    <dbReference type="NCBI Taxonomy" id="68872"/>
    <lineage>
        <taxon>Eukaryota</taxon>
        <taxon>Viridiplantae</taxon>
        <taxon>Streptophyta</taxon>
        <taxon>Embryophyta</taxon>
        <taxon>Tracheophyta</taxon>
        <taxon>Spermatophyta</taxon>
        <taxon>Magnoliopsida</taxon>
        <taxon>eudicotyledons</taxon>
        <taxon>Gunneridae</taxon>
        <taxon>Pentapetalae</taxon>
        <taxon>asterids</taxon>
        <taxon>lamiids</taxon>
        <taxon>Lamiales</taxon>
        <taxon>Orobanchaceae</taxon>
        <taxon>Buchnereae</taxon>
        <taxon>Striga</taxon>
    </lineage>
</organism>
<evidence type="ECO:0000256" key="1">
    <source>
        <dbReference type="ARBA" id="ARBA00022737"/>
    </source>
</evidence>
<evidence type="ECO:0000313" key="3">
    <source>
        <dbReference type="EMBL" id="CAA0827142.1"/>
    </source>
</evidence>
<evidence type="ECO:0000313" key="4">
    <source>
        <dbReference type="Proteomes" id="UP001153555"/>
    </source>
</evidence>
<dbReference type="InterPro" id="IPR046349">
    <property type="entry name" value="C1-like_sf"/>
</dbReference>
<feature type="domain" description="DC1" evidence="2">
    <location>
        <begin position="130"/>
        <end position="179"/>
    </location>
</feature>
<reference evidence="3" key="1">
    <citation type="submission" date="2019-12" db="EMBL/GenBank/DDBJ databases">
        <authorList>
            <person name="Scholes J."/>
        </authorList>
    </citation>
    <scope>NUCLEOTIDE SEQUENCE</scope>
</reference>
<dbReference type="PANTHER" id="PTHR46288:SF13">
    <property type="entry name" value="DC1 DOMAIN CONTAINING PROTEIN"/>
    <property type="match status" value="1"/>
</dbReference>
<comment type="caution">
    <text evidence="3">The sequence shown here is derived from an EMBL/GenBank/DDBJ whole genome shotgun (WGS) entry which is preliminary data.</text>
</comment>
<keyword evidence="1" id="KW-0677">Repeat</keyword>
<dbReference type="InterPro" id="IPR004146">
    <property type="entry name" value="DC1"/>
</dbReference>
<dbReference type="SUPFAM" id="SSF57889">
    <property type="entry name" value="Cysteine-rich domain"/>
    <property type="match status" value="1"/>
</dbReference>
<proteinExistence type="predicted"/>
<dbReference type="Pfam" id="PF03107">
    <property type="entry name" value="C1_2"/>
    <property type="match status" value="3"/>
</dbReference>
<dbReference type="Proteomes" id="UP001153555">
    <property type="component" value="Unassembled WGS sequence"/>
</dbReference>
<dbReference type="EMBL" id="CACSLK010027751">
    <property type="protein sequence ID" value="CAA0827142.1"/>
    <property type="molecule type" value="Genomic_DNA"/>
</dbReference>
<dbReference type="OrthoDB" id="1877533at2759"/>
<accession>A0A9N7NE30</accession>
<feature type="domain" description="DC1" evidence="2">
    <location>
        <begin position="73"/>
        <end position="120"/>
    </location>
</feature>
<evidence type="ECO:0000259" key="2">
    <source>
        <dbReference type="Pfam" id="PF03107"/>
    </source>
</evidence>
<protein>
    <submittedName>
        <fullName evidence="3">Cysteine/Histidine-rich C1 domain family protein</fullName>
    </submittedName>
</protein>
<sequence length="219" mass="23312">MVRIVSEPHNAKTHFSHPHPLTLTPLHLTPTIPSSSCPACDLGPCGPVYSCAACNFFLHEKCLDFPAKITHPFHMEHVFTLLPRPAYPDGLFNCDACGRPGRGFCYHCNTCGLDLHATCASMPLSLVHACHPHELKLAFKSPYGDFSGFCCDICKGQGGPGHWLYRCGPCGFDAHLNCAFGSNGFGPSLPQQGGYTVGGVSGVNSAAAIGVPAMGSMFF</sequence>
<feature type="domain" description="DC1" evidence="2">
    <location>
        <begin position="15"/>
        <end position="62"/>
    </location>
</feature>
<dbReference type="AlphaFoldDB" id="A0A9N7NE30"/>
<name>A0A9N7NE30_STRHE</name>
<keyword evidence="4" id="KW-1185">Reference proteome</keyword>
<dbReference type="PANTHER" id="PTHR46288">
    <property type="entry name" value="PHORBOL-ESTER/DAG-TYPE DOMAIN-CONTAINING PROTEIN"/>
    <property type="match status" value="1"/>
</dbReference>
<gene>
    <name evidence="3" type="ORF">SHERM_22837</name>
</gene>